<organism evidence="5">
    <name type="scientific">Paraconexibacter sp. AEG42_29</name>
    <dbReference type="NCBI Taxonomy" id="2997339"/>
    <lineage>
        <taxon>Bacteria</taxon>
        <taxon>Bacillati</taxon>
        <taxon>Actinomycetota</taxon>
        <taxon>Thermoleophilia</taxon>
        <taxon>Solirubrobacterales</taxon>
        <taxon>Paraconexibacteraceae</taxon>
        <taxon>Paraconexibacter</taxon>
    </lineage>
</organism>
<protein>
    <submittedName>
        <fullName evidence="5">O-antigen acetylase</fullName>
    </submittedName>
</protein>
<feature type="transmembrane region" description="Helical" evidence="2">
    <location>
        <begin position="380"/>
        <end position="399"/>
    </location>
</feature>
<feature type="region of interest" description="Disordered" evidence="1">
    <location>
        <begin position="32"/>
        <end position="59"/>
    </location>
</feature>
<dbReference type="GO" id="GO:0009103">
    <property type="term" value="P:lipopolysaccharide biosynthetic process"/>
    <property type="evidence" value="ECO:0007669"/>
    <property type="project" value="TreeGrafter"/>
</dbReference>
<evidence type="ECO:0000259" key="3">
    <source>
        <dbReference type="Pfam" id="PF01757"/>
    </source>
</evidence>
<dbReference type="GO" id="GO:0016020">
    <property type="term" value="C:membrane"/>
    <property type="evidence" value="ECO:0007669"/>
    <property type="project" value="TreeGrafter"/>
</dbReference>
<sequence length="743" mass="80384">MTDSRPAPAAQADAEKPLPVLHLTPVRELHLGGTATASGPAPPTFAPDAPAPRPGPAAPGPVLPEIQALRAAAVLLVVVYHLWPSVLSGGYVGVDVFFAISGFLITGHLLREVDKEGRVSLAGFWARRARRLLPASLTTLFFCGLATIAVVPEVHWQSFLDDIRASATYVQNWHLASTSVDYLRAEDAPSPVQHFWSLSAEEQFYLVWPILILAATVVGRGHRIYRRRRILLILGGVTAVSFIYSVVLTASDPAQAYFITPTRAWEFGAGGLLALVGMTGRGRALPRIALAWAGIAAIAVAALLYTDSTPFPSYTALLPVLGTLAIIQAGAPTGLLSPSAGYRVRSVQFFGDISYSLYLWHWPLLVLAPYVLSHDTTDPIRALVFVLGVGFAWASKVYIEDPVRQNRTLSRARPVLTFALALFITAGVYSIAVTGSDHVEDKLRDAQAKTEETIAERPPCFGAASQDPRVPCRNPALRLTVVPSPLEARNEENPACTRKTKVSSVSICEFGVPPAEAKRTFALIGDSHATHWRAGMEVVAKKEGWHGLSITRTGCPFSRAPYDLPEPTRSRCIQWNREVPRMLAKNPQVDTVVLSNITGGKVEVPAGKTMAEAKLDGYRAAWEALPPNIKHIVVLRDTPKVHTDTLDCVDAATADDKEAGPACSVARSKAIADDPAARAARQIGPPRAQVVDMSNYLCDPKRCDVVIGGVLVYKDVHHLTREYSTTLGPYLDRKISHLADAWG</sequence>
<dbReference type="EMBL" id="CP114014">
    <property type="protein sequence ID" value="XAY06270.1"/>
    <property type="molecule type" value="Genomic_DNA"/>
</dbReference>
<feature type="transmembrane region" description="Helical" evidence="2">
    <location>
        <begin position="203"/>
        <end position="219"/>
    </location>
</feature>
<feature type="transmembrane region" description="Helical" evidence="2">
    <location>
        <begin position="349"/>
        <end position="368"/>
    </location>
</feature>
<evidence type="ECO:0000259" key="4">
    <source>
        <dbReference type="Pfam" id="PF19040"/>
    </source>
</evidence>
<feature type="compositionally biased region" description="Pro residues" evidence="1">
    <location>
        <begin position="40"/>
        <end position="59"/>
    </location>
</feature>
<dbReference type="GO" id="GO:0016747">
    <property type="term" value="F:acyltransferase activity, transferring groups other than amino-acyl groups"/>
    <property type="evidence" value="ECO:0007669"/>
    <property type="project" value="InterPro"/>
</dbReference>
<feature type="domain" description="Acyltransferase 3" evidence="3">
    <location>
        <begin position="65"/>
        <end position="393"/>
    </location>
</feature>
<feature type="transmembrane region" description="Helical" evidence="2">
    <location>
        <begin position="317"/>
        <end position="337"/>
    </location>
</feature>
<dbReference type="InterPro" id="IPR043968">
    <property type="entry name" value="SGNH"/>
</dbReference>
<reference evidence="5" key="1">
    <citation type="submission" date="2022-12" db="EMBL/GenBank/DDBJ databases">
        <title>Paraconexibacter alkalitolerans sp. nov. and Baekduia alba sp. nov., isolated from soil and emended description of the genera Paraconexibacter (Chun et al., 2020) and Baekduia (An et al., 2020).</title>
        <authorList>
            <person name="Vieira S."/>
            <person name="Huber K.J."/>
            <person name="Geppert A."/>
            <person name="Wolf J."/>
            <person name="Neumann-Schaal M."/>
            <person name="Muesken M."/>
            <person name="Overmann J."/>
        </authorList>
    </citation>
    <scope>NUCLEOTIDE SEQUENCE</scope>
    <source>
        <strain evidence="5">AEG42_29</strain>
    </source>
</reference>
<evidence type="ECO:0000256" key="1">
    <source>
        <dbReference type="SAM" id="MobiDB-lite"/>
    </source>
</evidence>
<feature type="domain" description="SGNH" evidence="4">
    <location>
        <begin position="496"/>
        <end position="731"/>
    </location>
</feature>
<dbReference type="InterPro" id="IPR050879">
    <property type="entry name" value="Acyltransferase_3"/>
</dbReference>
<accession>A0AAU7AXA3</accession>
<feature type="transmembrane region" description="Helical" evidence="2">
    <location>
        <begin position="288"/>
        <end position="305"/>
    </location>
</feature>
<feature type="transmembrane region" description="Helical" evidence="2">
    <location>
        <begin position="256"/>
        <end position="276"/>
    </location>
</feature>
<dbReference type="PANTHER" id="PTHR23028:SF53">
    <property type="entry name" value="ACYL_TRANSF_3 DOMAIN-CONTAINING PROTEIN"/>
    <property type="match status" value="1"/>
</dbReference>
<proteinExistence type="predicted"/>
<dbReference type="InterPro" id="IPR002656">
    <property type="entry name" value="Acyl_transf_3_dom"/>
</dbReference>
<gene>
    <name evidence="5" type="ORF">DSM112329_03138</name>
</gene>
<feature type="transmembrane region" description="Helical" evidence="2">
    <location>
        <begin position="231"/>
        <end position="250"/>
    </location>
</feature>
<keyword evidence="2" id="KW-1133">Transmembrane helix</keyword>
<feature type="region of interest" description="Disordered" evidence="1">
    <location>
        <begin position="1"/>
        <end position="20"/>
    </location>
</feature>
<name>A0AAU7AXA3_9ACTN</name>
<dbReference type="KEGG" id="parq:DSM112329_03138"/>
<keyword evidence="2" id="KW-0812">Transmembrane</keyword>
<evidence type="ECO:0000313" key="5">
    <source>
        <dbReference type="EMBL" id="XAY06270.1"/>
    </source>
</evidence>
<keyword evidence="2" id="KW-0472">Membrane</keyword>
<dbReference type="PANTHER" id="PTHR23028">
    <property type="entry name" value="ACETYLTRANSFERASE"/>
    <property type="match status" value="1"/>
</dbReference>
<feature type="transmembrane region" description="Helical" evidence="2">
    <location>
        <begin position="89"/>
        <end position="110"/>
    </location>
</feature>
<dbReference type="Pfam" id="PF19040">
    <property type="entry name" value="SGNH"/>
    <property type="match status" value="1"/>
</dbReference>
<dbReference type="Pfam" id="PF01757">
    <property type="entry name" value="Acyl_transf_3"/>
    <property type="match status" value="1"/>
</dbReference>
<evidence type="ECO:0000256" key="2">
    <source>
        <dbReference type="SAM" id="Phobius"/>
    </source>
</evidence>
<feature type="transmembrane region" description="Helical" evidence="2">
    <location>
        <begin position="411"/>
        <end position="432"/>
    </location>
</feature>
<dbReference type="AlphaFoldDB" id="A0AAU7AXA3"/>
<feature type="transmembrane region" description="Helical" evidence="2">
    <location>
        <begin position="131"/>
        <end position="151"/>
    </location>
</feature>